<dbReference type="EMBL" id="LAZR01022229">
    <property type="protein sequence ID" value="KKL82606.1"/>
    <property type="molecule type" value="Genomic_DNA"/>
</dbReference>
<name>A0A0F9FWF6_9ZZZZ</name>
<protein>
    <recommendedName>
        <fullName evidence="2">PD-(D/E)XK endonuclease-like domain-containing protein</fullName>
    </recommendedName>
</protein>
<dbReference type="AlphaFoldDB" id="A0A0F9FWF6"/>
<comment type="caution">
    <text evidence="1">The sequence shown here is derived from an EMBL/GenBank/DDBJ whole genome shotgun (WGS) entry which is preliminary data.</text>
</comment>
<organism evidence="1">
    <name type="scientific">marine sediment metagenome</name>
    <dbReference type="NCBI Taxonomy" id="412755"/>
    <lineage>
        <taxon>unclassified sequences</taxon>
        <taxon>metagenomes</taxon>
        <taxon>ecological metagenomes</taxon>
    </lineage>
</organism>
<evidence type="ECO:0008006" key="2">
    <source>
        <dbReference type="Google" id="ProtNLM"/>
    </source>
</evidence>
<dbReference type="Gene3D" id="3.90.320.10">
    <property type="match status" value="1"/>
</dbReference>
<proteinExistence type="predicted"/>
<reference evidence="1" key="1">
    <citation type="journal article" date="2015" name="Nature">
        <title>Complex archaea that bridge the gap between prokaryotes and eukaryotes.</title>
        <authorList>
            <person name="Spang A."/>
            <person name="Saw J.H."/>
            <person name="Jorgensen S.L."/>
            <person name="Zaremba-Niedzwiedzka K."/>
            <person name="Martijn J."/>
            <person name="Lind A.E."/>
            <person name="van Eijk R."/>
            <person name="Schleper C."/>
            <person name="Guy L."/>
            <person name="Ettema T.J."/>
        </authorList>
    </citation>
    <scope>NUCLEOTIDE SEQUENCE</scope>
</reference>
<evidence type="ECO:0000313" key="1">
    <source>
        <dbReference type="EMBL" id="KKL82606.1"/>
    </source>
</evidence>
<dbReference type="InterPro" id="IPR011604">
    <property type="entry name" value="PDDEXK-like_dom_sf"/>
</dbReference>
<sequence>MEGHIIPQNAFNDQFNPRASDYKILGTNREPLKAPIINPFIKELQENGYLHIYDQNHRLSKIAQNVYKRFQKKGYSKPGHDPILTAIIKDDVSSYAIEVPIWKFIQNNFFLLGHIDLIQFRCETVYVADFKPDEYSFFTSLPQVGLYGLMLKEFLQIPKGKIVCVSFDKNGAWEYQPQILLTKIKQFLDKLNKTRRTRLIDTSWFRFFY</sequence>
<gene>
    <name evidence="1" type="ORF">LCGC14_1983080</name>
</gene>
<accession>A0A0F9FWF6</accession>